<gene>
    <name evidence="2" type="ORF">E2C01_028601</name>
</gene>
<evidence type="ECO:0000313" key="2">
    <source>
        <dbReference type="EMBL" id="MPC35183.1"/>
    </source>
</evidence>
<accession>A0A5B7EQF0</accession>
<dbReference type="AlphaFoldDB" id="A0A5B7EQF0"/>
<name>A0A5B7EQF0_PORTR</name>
<reference evidence="2 3" key="1">
    <citation type="submission" date="2019-05" db="EMBL/GenBank/DDBJ databases">
        <title>Another draft genome of Portunus trituberculatus and its Hox gene families provides insights of decapod evolution.</title>
        <authorList>
            <person name="Jeong J.-H."/>
            <person name="Song I."/>
            <person name="Kim S."/>
            <person name="Choi T."/>
            <person name="Kim D."/>
            <person name="Ryu S."/>
            <person name="Kim W."/>
        </authorList>
    </citation>
    <scope>NUCLEOTIDE SEQUENCE [LARGE SCALE GENOMIC DNA]</scope>
    <source>
        <tissue evidence="2">Muscle</tissue>
    </source>
</reference>
<evidence type="ECO:0000256" key="1">
    <source>
        <dbReference type="SAM" id="MobiDB-lite"/>
    </source>
</evidence>
<organism evidence="2 3">
    <name type="scientific">Portunus trituberculatus</name>
    <name type="common">Swimming crab</name>
    <name type="synonym">Neptunus trituberculatus</name>
    <dbReference type="NCBI Taxonomy" id="210409"/>
    <lineage>
        <taxon>Eukaryota</taxon>
        <taxon>Metazoa</taxon>
        <taxon>Ecdysozoa</taxon>
        <taxon>Arthropoda</taxon>
        <taxon>Crustacea</taxon>
        <taxon>Multicrustacea</taxon>
        <taxon>Malacostraca</taxon>
        <taxon>Eumalacostraca</taxon>
        <taxon>Eucarida</taxon>
        <taxon>Decapoda</taxon>
        <taxon>Pleocyemata</taxon>
        <taxon>Brachyura</taxon>
        <taxon>Eubrachyura</taxon>
        <taxon>Portunoidea</taxon>
        <taxon>Portunidae</taxon>
        <taxon>Portuninae</taxon>
        <taxon>Portunus</taxon>
    </lineage>
</organism>
<feature type="compositionally biased region" description="Basic residues" evidence="1">
    <location>
        <begin position="215"/>
        <end position="225"/>
    </location>
</feature>
<feature type="region of interest" description="Disordered" evidence="1">
    <location>
        <begin position="171"/>
        <end position="236"/>
    </location>
</feature>
<sequence length="236" mass="26490">MVTRLSLIEARGQLYPPAGRVLRRYTTTSCCTTIHLPLEWHRPPTGPVTRRDGWAREEGREGRREGRGEGREGGKMEQSSGAKVLVLSGVKRPHWLRCSCGWSEGGVEEGGRVTGNFTTHILAARDTYLLGADCTRDTPSPVATQHGLGCKPFSTGTHYYLEFGTIMEFEIKEEEEEKEGEKRKREPREEAPARPSPQYFEVTQGTPSKPPFTHLSRRAAHRRPSLRGSARLDAFM</sequence>
<protein>
    <submittedName>
        <fullName evidence="2">Uncharacterized protein</fullName>
    </submittedName>
</protein>
<comment type="caution">
    <text evidence="2">The sequence shown here is derived from an EMBL/GenBank/DDBJ whole genome shotgun (WGS) entry which is preliminary data.</text>
</comment>
<dbReference type="EMBL" id="VSRR010003216">
    <property type="protein sequence ID" value="MPC35183.1"/>
    <property type="molecule type" value="Genomic_DNA"/>
</dbReference>
<feature type="compositionally biased region" description="Basic and acidic residues" evidence="1">
    <location>
        <begin position="179"/>
        <end position="192"/>
    </location>
</feature>
<keyword evidence="3" id="KW-1185">Reference proteome</keyword>
<feature type="region of interest" description="Disordered" evidence="1">
    <location>
        <begin position="45"/>
        <end position="80"/>
    </location>
</feature>
<evidence type="ECO:0000313" key="3">
    <source>
        <dbReference type="Proteomes" id="UP000324222"/>
    </source>
</evidence>
<proteinExistence type="predicted"/>
<dbReference type="Proteomes" id="UP000324222">
    <property type="component" value="Unassembled WGS sequence"/>
</dbReference>
<feature type="compositionally biased region" description="Basic and acidic residues" evidence="1">
    <location>
        <begin position="49"/>
        <end position="75"/>
    </location>
</feature>